<protein>
    <submittedName>
        <fullName evidence="2">Siderophore-interacting protein</fullName>
    </submittedName>
</protein>
<dbReference type="InterPro" id="IPR007037">
    <property type="entry name" value="SIP_rossman_dom"/>
</dbReference>
<dbReference type="SUPFAM" id="SSF63380">
    <property type="entry name" value="Riboflavin synthase domain-like"/>
    <property type="match status" value="1"/>
</dbReference>
<proteinExistence type="predicted"/>
<evidence type="ECO:0000259" key="1">
    <source>
        <dbReference type="PROSITE" id="PS51384"/>
    </source>
</evidence>
<dbReference type="InterPro" id="IPR039261">
    <property type="entry name" value="FNR_nucleotide-bd"/>
</dbReference>
<dbReference type="CDD" id="cd06193">
    <property type="entry name" value="siderophore_interacting"/>
    <property type="match status" value="1"/>
</dbReference>
<name>A0ABP8VKL5_9PSEU</name>
<dbReference type="Pfam" id="PF08021">
    <property type="entry name" value="FAD_binding_9"/>
    <property type="match status" value="1"/>
</dbReference>
<comment type="caution">
    <text evidence="2">The sequence shown here is derived from an EMBL/GenBank/DDBJ whole genome shotgun (WGS) entry which is preliminary data.</text>
</comment>
<reference evidence="3" key="1">
    <citation type="journal article" date="2019" name="Int. J. Syst. Evol. Microbiol.">
        <title>The Global Catalogue of Microorganisms (GCM) 10K type strain sequencing project: providing services to taxonomists for standard genome sequencing and annotation.</title>
        <authorList>
            <consortium name="The Broad Institute Genomics Platform"/>
            <consortium name="The Broad Institute Genome Sequencing Center for Infectious Disease"/>
            <person name="Wu L."/>
            <person name="Ma J."/>
        </authorList>
    </citation>
    <scope>NUCLEOTIDE SEQUENCE [LARGE SCALE GENOMIC DNA]</scope>
    <source>
        <strain evidence="3">JCM 18054</strain>
    </source>
</reference>
<dbReference type="InterPro" id="IPR017927">
    <property type="entry name" value="FAD-bd_FR_type"/>
</dbReference>
<dbReference type="PANTHER" id="PTHR30157:SF0">
    <property type="entry name" value="NADPH-DEPENDENT FERRIC-CHELATE REDUCTASE"/>
    <property type="match status" value="1"/>
</dbReference>
<evidence type="ECO:0000313" key="3">
    <source>
        <dbReference type="Proteomes" id="UP001500192"/>
    </source>
</evidence>
<dbReference type="RefSeq" id="WP_346056260.1">
    <property type="nucleotide sequence ID" value="NZ_BAABIB010000145.1"/>
</dbReference>
<keyword evidence="3" id="KW-1185">Reference proteome</keyword>
<dbReference type="Proteomes" id="UP001500192">
    <property type="component" value="Unassembled WGS sequence"/>
</dbReference>
<feature type="domain" description="FAD-binding FR-type" evidence="1">
    <location>
        <begin position="2"/>
        <end position="129"/>
    </location>
</feature>
<accession>A0ABP8VKL5</accession>
<organism evidence="2 3">
    <name type="scientific">Amycolatopsis dongchuanensis</name>
    <dbReference type="NCBI Taxonomy" id="1070866"/>
    <lineage>
        <taxon>Bacteria</taxon>
        <taxon>Bacillati</taxon>
        <taxon>Actinomycetota</taxon>
        <taxon>Actinomycetes</taxon>
        <taxon>Pseudonocardiales</taxon>
        <taxon>Pseudonocardiaceae</taxon>
        <taxon>Amycolatopsis</taxon>
    </lineage>
</organism>
<dbReference type="Gene3D" id="3.40.50.80">
    <property type="entry name" value="Nucleotide-binding domain of ferredoxin-NADP reductase (FNR) module"/>
    <property type="match status" value="1"/>
</dbReference>
<dbReference type="EMBL" id="BAABIB010000145">
    <property type="protein sequence ID" value="GAA4665839.1"/>
    <property type="molecule type" value="Genomic_DNA"/>
</dbReference>
<sequence length="256" mass="28145">MAVFCEIQVARVRRLSPHMARISFTGEGLRGLTATCPDAYVKLFFPLAGQERPELPDMLCDSWYQNYLGMPEEIRPPIRTYTVRAHRGTELDIDFVLHGDTGPASRWALSARPGQTIALLGTGGLHTVPAGTDYQLLIGDETALPAIGAILERLSPGAVAHAYIEVPSPAEQQRFTTLGNVEVHWLHRGAQAHGQAVLNAVRMARLPEGTPYGWISGEAGMVKFARRHLVNDRGIAKSNITFTGYWRRGATHDQLV</sequence>
<dbReference type="PANTHER" id="PTHR30157">
    <property type="entry name" value="FERRIC REDUCTASE, NADPH-DEPENDENT"/>
    <property type="match status" value="1"/>
</dbReference>
<dbReference type="Pfam" id="PF04954">
    <property type="entry name" value="SIP"/>
    <property type="match status" value="1"/>
</dbReference>
<dbReference type="PROSITE" id="PS51384">
    <property type="entry name" value="FAD_FR"/>
    <property type="match status" value="1"/>
</dbReference>
<evidence type="ECO:0000313" key="2">
    <source>
        <dbReference type="EMBL" id="GAA4665839.1"/>
    </source>
</evidence>
<dbReference type="InterPro" id="IPR039374">
    <property type="entry name" value="SIP_fam"/>
</dbReference>
<dbReference type="Gene3D" id="2.40.30.10">
    <property type="entry name" value="Translation factors"/>
    <property type="match status" value="1"/>
</dbReference>
<dbReference type="InterPro" id="IPR017938">
    <property type="entry name" value="Riboflavin_synthase-like_b-brl"/>
</dbReference>
<dbReference type="InterPro" id="IPR013113">
    <property type="entry name" value="SIP_FAD-bd"/>
</dbReference>
<gene>
    <name evidence="2" type="ORF">GCM10023214_69150</name>
</gene>